<keyword evidence="2" id="KW-0479">Metal-binding</keyword>
<proteinExistence type="predicted"/>
<comment type="subcellular location">
    <subcellularLocation>
        <location evidence="1">Nucleus</location>
    </subcellularLocation>
</comment>
<keyword evidence="4" id="KW-0804">Transcription</keyword>
<dbReference type="AlphaFoldDB" id="A0A9W8AWH8"/>
<evidence type="ECO:0000256" key="5">
    <source>
        <dbReference type="ARBA" id="ARBA00023242"/>
    </source>
</evidence>
<dbReference type="CDD" id="cd00067">
    <property type="entry name" value="GAL4"/>
    <property type="match status" value="1"/>
</dbReference>
<dbReference type="InterPro" id="IPR050815">
    <property type="entry name" value="TF_fung"/>
</dbReference>
<dbReference type="SMART" id="SM00066">
    <property type="entry name" value="GAL4"/>
    <property type="match status" value="1"/>
</dbReference>
<evidence type="ECO:0000313" key="8">
    <source>
        <dbReference type="EMBL" id="KAJ1968396.1"/>
    </source>
</evidence>
<dbReference type="GO" id="GO:0008270">
    <property type="term" value="F:zinc ion binding"/>
    <property type="evidence" value="ECO:0007669"/>
    <property type="project" value="InterPro"/>
</dbReference>
<evidence type="ECO:0000256" key="1">
    <source>
        <dbReference type="ARBA" id="ARBA00004123"/>
    </source>
</evidence>
<evidence type="ECO:0000256" key="6">
    <source>
        <dbReference type="SAM" id="MobiDB-lite"/>
    </source>
</evidence>
<dbReference type="InterPro" id="IPR001138">
    <property type="entry name" value="Zn2Cys6_DnaBD"/>
</dbReference>
<name>A0A9W8AWH8_9FUNG</name>
<dbReference type="PROSITE" id="PS50048">
    <property type="entry name" value="ZN2_CY6_FUNGAL_2"/>
    <property type="match status" value="1"/>
</dbReference>
<evidence type="ECO:0000256" key="4">
    <source>
        <dbReference type="ARBA" id="ARBA00023163"/>
    </source>
</evidence>
<dbReference type="OrthoDB" id="5295362at2759"/>
<reference evidence="8" key="1">
    <citation type="submission" date="2022-07" db="EMBL/GenBank/DDBJ databases">
        <title>Phylogenomic reconstructions and comparative analyses of Kickxellomycotina fungi.</title>
        <authorList>
            <person name="Reynolds N.K."/>
            <person name="Stajich J.E."/>
            <person name="Barry K."/>
            <person name="Grigoriev I.V."/>
            <person name="Crous P."/>
            <person name="Smith M.E."/>
        </authorList>
    </citation>
    <scope>NUCLEOTIDE SEQUENCE</scope>
    <source>
        <strain evidence="8">RSA 1196</strain>
    </source>
</reference>
<comment type="caution">
    <text evidence="8">The sequence shown here is derived from an EMBL/GenBank/DDBJ whole genome shotgun (WGS) entry which is preliminary data.</text>
</comment>
<dbReference type="Proteomes" id="UP001150925">
    <property type="component" value="Unassembled WGS sequence"/>
</dbReference>
<dbReference type="GO" id="GO:0000981">
    <property type="term" value="F:DNA-binding transcription factor activity, RNA polymerase II-specific"/>
    <property type="evidence" value="ECO:0007669"/>
    <property type="project" value="InterPro"/>
</dbReference>
<feature type="compositionally biased region" description="Polar residues" evidence="6">
    <location>
        <begin position="89"/>
        <end position="101"/>
    </location>
</feature>
<keyword evidence="3" id="KW-0805">Transcription regulation</keyword>
<keyword evidence="5" id="KW-0539">Nucleus</keyword>
<dbReference type="Pfam" id="PF00172">
    <property type="entry name" value="Zn_clus"/>
    <property type="match status" value="1"/>
</dbReference>
<feature type="region of interest" description="Disordered" evidence="6">
    <location>
        <begin position="70"/>
        <end position="101"/>
    </location>
</feature>
<dbReference type="PANTHER" id="PTHR47338">
    <property type="entry name" value="ZN(II)2CYS6 TRANSCRIPTION FACTOR (EUROFUNG)-RELATED"/>
    <property type="match status" value="1"/>
</dbReference>
<keyword evidence="9" id="KW-1185">Reference proteome</keyword>
<evidence type="ECO:0000313" key="9">
    <source>
        <dbReference type="Proteomes" id="UP001150925"/>
    </source>
</evidence>
<dbReference type="PROSITE" id="PS00463">
    <property type="entry name" value="ZN2_CY6_FUNGAL_1"/>
    <property type="match status" value="1"/>
</dbReference>
<dbReference type="EMBL" id="JANBPY010000189">
    <property type="protein sequence ID" value="KAJ1968396.1"/>
    <property type="molecule type" value="Genomic_DNA"/>
</dbReference>
<evidence type="ECO:0000256" key="3">
    <source>
        <dbReference type="ARBA" id="ARBA00023015"/>
    </source>
</evidence>
<dbReference type="GO" id="GO:0005634">
    <property type="term" value="C:nucleus"/>
    <property type="evidence" value="ECO:0007669"/>
    <property type="project" value="UniProtKB-SubCell"/>
</dbReference>
<feature type="domain" description="Zn(2)-C6 fungal-type" evidence="7">
    <location>
        <begin position="8"/>
        <end position="37"/>
    </location>
</feature>
<dbReference type="PANTHER" id="PTHR47338:SF5">
    <property type="entry name" value="ZN(II)2CYS6 TRANSCRIPTION FACTOR (EUROFUNG)"/>
    <property type="match status" value="1"/>
</dbReference>
<evidence type="ECO:0000259" key="7">
    <source>
        <dbReference type="PROSITE" id="PS50048"/>
    </source>
</evidence>
<protein>
    <recommendedName>
        <fullName evidence="7">Zn(2)-C6 fungal-type domain-containing protein</fullName>
    </recommendedName>
</protein>
<evidence type="ECO:0000256" key="2">
    <source>
        <dbReference type="ARBA" id="ARBA00022723"/>
    </source>
</evidence>
<dbReference type="Gene3D" id="4.10.240.10">
    <property type="entry name" value="Zn(2)-C6 fungal-type DNA-binding domain"/>
    <property type="match status" value="1"/>
</dbReference>
<gene>
    <name evidence="8" type="ORF">IWQ62_001274</name>
</gene>
<dbReference type="InterPro" id="IPR036864">
    <property type="entry name" value="Zn2-C6_fun-type_DNA-bd_sf"/>
</dbReference>
<organism evidence="8 9">
    <name type="scientific">Dispira parvispora</name>
    <dbReference type="NCBI Taxonomy" id="1520584"/>
    <lineage>
        <taxon>Eukaryota</taxon>
        <taxon>Fungi</taxon>
        <taxon>Fungi incertae sedis</taxon>
        <taxon>Zoopagomycota</taxon>
        <taxon>Kickxellomycotina</taxon>
        <taxon>Dimargaritomycetes</taxon>
        <taxon>Dimargaritales</taxon>
        <taxon>Dimargaritaceae</taxon>
        <taxon>Dispira</taxon>
    </lineage>
</organism>
<sequence>MTRSIRTVCDRCTQRKVRCDGGHPCHQCVRRQEDCHFSRAYRSTIARSGRRLDSSSPGFTVIVQTTATLSTPSASSPRGKSSPVPPADIQTTRSAVSSTNRTATAVTITSPVLSSLPVTQHPVYDQVLTKLSVEAFRMFHNFWVVLQGNVVILCPIKPHNRRSTPGFPALPDSGSTRQGGGELVARSFSLSIPRAVPVNTTLYQPLTVYRCLRVFYWVTDQAMPPPIFLHFWDIYRAGKLDRFVLHVVLARTVRRVSPSFKESHKMYRYYLDQAKALLHEVLAQPSLVNALALYQLSQCFLEDGHIGLANSYVDISYTWVYDAIHRPVPSEVPDEYRRLHLWYMAQNELYSCLRSQRCPPILSPLLAQYPLPDTPSKMSKDIDNLEGWYSGHLMRGAHLGPPCLLPINLRAYFAPADFVSLLARLARDSCEYLSQPPPALTSSAMTAYQNGIRQLIHTFQWCNSQHTEVTSLPTVTEMKALVASNPYTAAHRIKRCTALFASQTQLLLLHPHAFPRHYPNDPFSTWCLQQTTQIALLHVQRVLPLVACLPVDQLTVDSGYHLACLALAHVPLHLMQRTALDLHQPNNHEPNVNPAHTTALTFPSPHAQPLCSDQTVLSSCRLPSYLSQYQTVLNTLGRRIRCCELFVQFLCAQQPPIRVGEHGHSSIPPTCNSLLSP</sequence>
<dbReference type="SUPFAM" id="SSF57701">
    <property type="entry name" value="Zn2/Cys6 DNA-binding domain"/>
    <property type="match status" value="1"/>
</dbReference>
<accession>A0A9W8AWH8</accession>